<evidence type="ECO:0000256" key="2">
    <source>
        <dbReference type="ARBA" id="ARBA00023125"/>
    </source>
</evidence>
<dbReference type="InterPro" id="IPR023772">
    <property type="entry name" value="DNA-bd_HTH_TetR-type_CS"/>
</dbReference>
<accession>A0A3M9MR14</accession>
<feature type="domain" description="HTH tetR-type" evidence="5">
    <location>
        <begin position="7"/>
        <end position="67"/>
    </location>
</feature>
<dbReference type="PROSITE" id="PS01081">
    <property type="entry name" value="HTH_TETR_1"/>
    <property type="match status" value="1"/>
</dbReference>
<evidence type="ECO:0000313" key="6">
    <source>
        <dbReference type="EMBL" id="RNI27950.1"/>
    </source>
</evidence>
<dbReference type="PANTHER" id="PTHR30055:SF234">
    <property type="entry name" value="HTH-TYPE TRANSCRIPTIONAL REGULATOR BETI"/>
    <property type="match status" value="1"/>
</dbReference>
<dbReference type="RefSeq" id="WP_123134417.1">
    <property type="nucleotide sequence ID" value="NZ_RJJE01000017.1"/>
</dbReference>
<proteinExistence type="predicted"/>
<dbReference type="Pfam" id="PF17932">
    <property type="entry name" value="TetR_C_24"/>
    <property type="match status" value="1"/>
</dbReference>
<dbReference type="InterPro" id="IPR050109">
    <property type="entry name" value="HTH-type_TetR-like_transc_reg"/>
</dbReference>
<dbReference type="Gene3D" id="1.10.357.10">
    <property type="entry name" value="Tetracycline Repressor, domain 2"/>
    <property type="match status" value="1"/>
</dbReference>
<dbReference type="InterPro" id="IPR041490">
    <property type="entry name" value="KstR2_TetR_C"/>
</dbReference>
<dbReference type="AlphaFoldDB" id="A0A3M9MR14"/>
<keyword evidence="1" id="KW-0805">Transcription regulation</keyword>
<reference evidence="6 7" key="1">
    <citation type="submission" date="2018-11" db="EMBL/GenBank/DDBJ databases">
        <title>Rufibacter latericius sp. nov., isolated from water in Baiyang Lake.</title>
        <authorList>
            <person name="Yang Y."/>
        </authorList>
    </citation>
    <scope>NUCLEOTIDE SEQUENCE [LARGE SCALE GENOMIC DNA]</scope>
    <source>
        <strain evidence="6 7">MCC P1</strain>
    </source>
</reference>
<keyword evidence="3" id="KW-0804">Transcription</keyword>
<gene>
    <name evidence="6" type="ORF">EFA69_17840</name>
</gene>
<comment type="caution">
    <text evidence="6">The sequence shown here is derived from an EMBL/GenBank/DDBJ whole genome shotgun (WGS) entry which is preliminary data.</text>
</comment>
<dbReference type="PANTHER" id="PTHR30055">
    <property type="entry name" value="HTH-TYPE TRANSCRIPTIONAL REGULATOR RUTR"/>
    <property type="match status" value="1"/>
</dbReference>
<sequence length="214" mass="24450">MSQKEKTDKKEHLLEVAERVFGELGYEGASTRVLAQEAGVNMAMLNYYFGSKDGLLKAVVERRVSSMKKGFEEICRQDISCQEKLTQILQLYVGRVATSKYLHKIIFREISVVRSGSDLSDYILEVLHGNAQVVQQIIEEGIRNGEFRAVDAEMTVTSIFGTVFYLINSRRLASKMLGMDLFNDQVLQEETKPRLLAYLKDYIQVYLLTDETEK</sequence>
<name>A0A3M9MR14_9BACT</name>
<keyword evidence="2 4" id="KW-0238">DNA-binding</keyword>
<organism evidence="6 7">
    <name type="scientific">Rufibacter immobilis</name>
    <dbReference type="NCBI Taxonomy" id="1348778"/>
    <lineage>
        <taxon>Bacteria</taxon>
        <taxon>Pseudomonadati</taxon>
        <taxon>Bacteroidota</taxon>
        <taxon>Cytophagia</taxon>
        <taxon>Cytophagales</taxon>
        <taxon>Hymenobacteraceae</taxon>
        <taxon>Rufibacter</taxon>
    </lineage>
</organism>
<evidence type="ECO:0000256" key="1">
    <source>
        <dbReference type="ARBA" id="ARBA00023015"/>
    </source>
</evidence>
<dbReference type="EMBL" id="RJJE01000017">
    <property type="protein sequence ID" value="RNI27950.1"/>
    <property type="molecule type" value="Genomic_DNA"/>
</dbReference>
<dbReference type="Proteomes" id="UP000271010">
    <property type="component" value="Unassembled WGS sequence"/>
</dbReference>
<feature type="DNA-binding region" description="H-T-H motif" evidence="4">
    <location>
        <begin position="30"/>
        <end position="49"/>
    </location>
</feature>
<dbReference type="SUPFAM" id="SSF48498">
    <property type="entry name" value="Tetracyclin repressor-like, C-terminal domain"/>
    <property type="match status" value="1"/>
</dbReference>
<dbReference type="InterPro" id="IPR009057">
    <property type="entry name" value="Homeodomain-like_sf"/>
</dbReference>
<dbReference type="GO" id="GO:0000976">
    <property type="term" value="F:transcription cis-regulatory region binding"/>
    <property type="evidence" value="ECO:0007669"/>
    <property type="project" value="TreeGrafter"/>
</dbReference>
<evidence type="ECO:0000256" key="3">
    <source>
        <dbReference type="ARBA" id="ARBA00023163"/>
    </source>
</evidence>
<evidence type="ECO:0000259" key="5">
    <source>
        <dbReference type="PROSITE" id="PS50977"/>
    </source>
</evidence>
<dbReference type="OrthoDB" id="9789566at2"/>
<dbReference type="InterPro" id="IPR036271">
    <property type="entry name" value="Tet_transcr_reg_TetR-rel_C_sf"/>
</dbReference>
<evidence type="ECO:0000256" key="4">
    <source>
        <dbReference type="PROSITE-ProRule" id="PRU00335"/>
    </source>
</evidence>
<dbReference type="GO" id="GO:0003700">
    <property type="term" value="F:DNA-binding transcription factor activity"/>
    <property type="evidence" value="ECO:0007669"/>
    <property type="project" value="TreeGrafter"/>
</dbReference>
<keyword evidence="7" id="KW-1185">Reference proteome</keyword>
<dbReference type="SUPFAM" id="SSF46689">
    <property type="entry name" value="Homeodomain-like"/>
    <property type="match status" value="1"/>
</dbReference>
<dbReference type="PRINTS" id="PR00455">
    <property type="entry name" value="HTHTETR"/>
</dbReference>
<evidence type="ECO:0000313" key="7">
    <source>
        <dbReference type="Proteomes" id="UP000271010"/>
    </source>
</evidence>
<protein>
    <submittedName>
        <fullName evidence="6">TetR/AcrR family transcriptional regulator</fullName>
    </submittedName>
</protein>
<dbReference type="InterPro" id="IPR001647">
    <property type="entry name" value="HTH_TetR"/>
</dbReference>
<dbReference type="PROSITE" id="PS50977">
    <property type="entry name" value="HTH_TETR_2"/>
    <property type="match status" value="1"/>
</dbReference>
<dbReference type="Pfam" id="PF00440">
    <property type="entry name" value="TetR_N"/>
    <property type="match status" value="1"/>
</dbReference>